<evidence type="ECO:0000256" key="6">
    <source>
        <dbReference type="ARBA" id="ARBA00022989"/>
    </source>
</evidence>
<keyword evidence="9" id="KW-1185">Reference proteome</keyword>
<dbReference type="PANTHER" id="PTHR13603:SF1">
    <property type="entry name" value="TRANSMEMBRANE PROTEIN 186"/>
    <property type="match status" value="1"/>
</dbReference>
<reference evidence="10" key="1">
    <citation type="submission" date="2025-08" db="UniProtKB">
        <authorList>
            <consortium name="RefSeq"/>
        </authorList>
    </citation>
    <scope>IDENTIFICATION</scope>
</reference>
<gene>
    <name evidence="10" type="primary">LOC107267854</name>
</gene>
<dbReference type="AlphaFoldDB" id="A0AAJ7W1T0"/>
<evidence type="ECO:0000256" key="3">
    <source>
        <dbReference type="ARBA" id="ARBA00014604"/>
    </source>
</evidence>
<proteinExistence type="inferred from homology"/>
<dbReference type="InterPro" id="IPR026571">
    <property type="entry name" value="Tmem186"/>
</dbReference>
<name>A0AAJ7W1T0_CEPCN</name>
<evidence type="ECO:0000313" key="9">
    <source>
        <dbReference type="Proteomes" id="UP000694920"/>
    </source>
</evidence>
<keyword evidence="8" id="KW-0472">Membrane</keyword>
<keyword evidence="5" id="KW-0999">Mitochondrion inner membrane</keyword>
<dbReference type="PANTHER" id="PTHR13603">
    <property type="entry name" value="TRANSMEMBRANE PROTEIN 186"/>
    <property type="match status" value="1"/>
</dbReference>
<dbReference type="GeneID" id="107267854"/>
<accession>A0AAJ7W1T0</accession>
<dbReference type="GO" id="GO:0005743">
    <property type="term" value="C:mitochondrial inner membrane"/>
    <property type="evidence" value="ECO:0007669"/>
    <property type="project" value="UniProtKB-SubCell"/>
</dbReference>
<keyword evidence="6" id="KW-1133">Transmembrane helix</keyword>
<comment type="similarity">
    <text evidence="2">Belongs to the TMEM186 family.</text>
</comment>
<evidence type="ECO:0000256" key="4">
    <source>
        <dbReference type="ARBA" id="ARBA00022692"/>
    </source>
</evidence>
<organism evidence="9 10">
    <name type="scientific">Cephus cinctus</name>
    <name type="common">Wheat stem sawfly</name>
    <dbReference type="NCBI Taxonomy" id="211228"/>
    <lineage>
        <taxon>Eukaryota</taxon>
        <taxon>Metazoa</taxon>
        <taxon>Ecdysozoa</taxon>
        <taxon>Arthropoda</taxon>
        <taxon>Hexapoda</taxon>
        <taxon>Insecta</taxon>
        <taxon>Pterygota</taxon>
        <taxon>Neoptera</taxon>
        <taxon>Endopterygota</taxon>
        <taxon>Hymenoptera</taxon>
        <taxon>Cephoidea</taxon>
        <taxon>Cephidae</taxon>
        <taxon>Cephus</taxon>
    </lineage>
</organism>
<evidence type="ECO:0000256" key="2">
    <source>
        <dbReference type="ARBA" id="ARBA00007020"/>
    </source>
</evidence>
<evidence type="ECO:0000256" key="5">
    <source>
        <dbReference type="ARBA" id="ARBA00022792"/>
    </source>
</evidence>
<dbReference type="Proteomes" id="UP000694920">
    <property type="component" value="Unplaced"/>
</dbReference>
<sequence>MALLTRRCVAFHVWRKYLPQMPNILQTTSRDASQNIAGELPDYETVYKFSLIREASTWNRVKLQQSILAIASNLLMHSVGYCCNNIIGFVYLHKNNKDVVLAYSNYWGRRRDLYIEVADIVPFSSIPPSITDPLYKKVYFYPSKEILKINLTKSEIFDDDKMNHVFGGIEIVKK</sequence>
<keyword evidence="7" id="KW-0496">Mitochondrion</keyword>
<evidence type="ECO:0000256" key="1">
    <source>
        <dbReference type="ARBA" id="ARBA00004448"/>
    </source>
</evidence>
<evidence type="ECO:0000256" key="7">
    <source>
        <dbReference type="ARBA" id="ARBA00023128"/>
    </source>
</evidence>
<evidence type="ECO:0000313" key="10">
    <source>
        <dbReference type="RefSeq" id="XP_024940852.1"/>
    </source>
</evidence>
<protein>
    <recommendedName>
        <fullName evidence="3">Transmembrane protein 186</fullName>
    </recommendedName>
</protein>
<evidence type="ECO:0000256" key="8">
    <source>
        <dbReference type="ARBA" id="ARBA00023136"/>
    </source>
</evidence>
<keyword evidence="4 10" id="KW-0812">Transmembrane</keyword>
<dbReference type="RefSeq" id="XP_024940852.1">
    <property type="nucleotide sequence ID" value="XM_025085084.1"/>
</dbReference>
<comment type="subcellular location">
    <subcellularLocation>
        <location evidence="1">Mitochondrion inner membrane</location>
        <topology evidence="1">Multi-pass membrane protein</topology>
    </subcellularLocation>
</comment>